<evidence type="ECO:0000313" key="2">
    <source>
        <dbReference type="EMBL" id="ARX33440.1"/>
    </source>
</evidence>
<dbReference type="AlphaFoldDB" id="A0A1Z1SRS2"/>
<evidence type="ECO:0000313" key="4">
    <source>
        <dbReference type="EMBL" id="SPZ04148.1"/>
    </source>
</evidence>
<feature type="region of interest" description="Disordered" evidence="1">
    <location>
        <begin position="298"/>
        <end position="330"/>
    </location>
</feature>
<feature type="compositionally biased region" description="Polar residues" evidence="1">
    <location>
        <begin position="313"/>
        <end position="330"/>
    </location>
</feature>
<evidence type="ECO:0000256" key="1">
    <source>
        <dbReference type="SAM" id="MobiDB-lite"/>
    </source>
</evidence>
<dbReference type="EMBL" id="ABKSPD020000001">
    <property type="protein sequence ID" value="EKW9774721.1"/>
    <property type="molecule type" value="Genomic_DNA"/>
</dbReference>
<dbReference type="Proteomes" id="UP001171165">
    <property type="component" value="Unassembled WGS sequence"/>
</dbReference>
<reference evidence="3" key="3">
    <citation type="submission" date="2023-06" db="EMBL/GenBank/DDBJ databases">
        <authorList>
            <consortium name="Clinical and Environmental Microbiology Branch: Whole genome sequencing antimicrobial resistance pathogens in the healthcare setting"/>
        </authorList>
    </citation>
    <scope>NUCLEOTIDE SEQUENCE</scope>
    <source>
        <strain evidence="3">Microbial</strain>
    </source>
</reference>
<dbReference type="Proteomes" id="UP000251485">
    <property type="component" value="Unassembled WGS sequence"/>
</dbReference>
<evidence type="ECO:0000313" key="3">
    <source>
        <dbReference type="EMBL" id="EKW9774721.1"/>
    </source>
</evidence>
<organism evidence="3 7">
    <name type="scientific">Proteus mirabilis</name>
    <dbReference type="NCBI Taxonomy" id="584"/>
    <lineage>
        <taxon>Bacteria</taxon>
        <taxon>Pseudomonadati</taxon>
        <taxon>Pseudomonadota</taxon>
        <taxon>Gammaproteobacteria</taxon>
        <taxon>Enterobacterales</taxon>
        <taxon>Morganellaceae</taxon>
        <taxon>Proteus</taxon>
    </lineage>
</organism>
<dbReference type="GeneID" id="6802040"/>
<dbReference type="EMBL" id="UAUE01000039">
    <property type="protein sequence ID" value="SPZ04148.1"/>
    <property type="molecule type" value="Genomic_DNA"/>
</dbReference>
<evidence type="ECO:0000313" key="7">
    <source>
        <dbReference type="Proteomes" id="UP001171165"/>
    </source>
</evidence>
<accession>A0A1Z1SRS2</accession>
<dbReference type="SMR" id="A0A1Z1SRS2"/>
<dbReference type="SUPFAM" id="SSF110849">
    <property type="entry name" value="ParB/Sulfiredoxin"/>
    <property type="match status" value="1"/>
</dbReference>
<evidence type="ECO:0000313" key="5">
    <source>
        <dbReference type="Proteomes" id="UP000195540"/>
    </source>
</evidence>
<dbReference type="NCBIfam" id="TIGR03764">
    <property type="entry name" value="ICE_PFGI_1_parB"/>
    <property type="match status" value="1"/>
</dbReference>
<proteinExistence type="predicted"/>
<protein>
    <submittedName>
        <fullName evidence="3">Chromosome partitioning protein ParB</fullName>
    </submittedName>
    <submittedName>
        <fullName evidence="4">Integrating conjugative element, PFGI_1 class, ParB family protein</fullName>
    </submittedName>
</protein>
<dbReference type="InterPro" id="IPR022304">
    <property type="entry name" value="ICE_PFGI_1_ParB"/>
</dbReference>
<reference evidence="4 6" key="2">
    <citation type="submission" date="2018-06" db="EMBL/GenBank/DDBJ databases">
        <authorList>
            <consortium name="Pathogen Informatics"/>
            <person name="Doyle S."/>
        </authorList>
    </citation>
    <scope>NUCLEOTIDE SEQUENCE [LARGE SCALE GENOMIC DNA]</scope>
    <source>
        <strain evidence="4 6">NCTC10975</strain>
    </source>
</reference>
<sequence>MKTDLQHKLSQALLRGNPVSSPLSDNAHVNPVSEMPMILTLEQLQPNPDNPRQGRNPRYEEIKSSIRARGLDSVPKVTKAPGSEFYIFSDGGNTRYQILSELWQETQDERFFRLHVLFKPWPGRLQCLIGHLAENEVRGELTFLEKAQGICVARSLYEETLGKKLSLRAFAQRMTADGLPVSISHISKMEDTVSVLLPYMPRLLENGLGRPQIEQLLSVRSTLKRVADSFLFQYDGPDPACDFLGCFERTCTEIDNHDVFDYDVFLDELIGRLLRECSVAGVDYERWVFELKVNKGRRSTKPELPAPVESEGDTTTAHSETVPTGMTSGFSAEDLLTEPLSSGSGQEASVSPVVEKKKSRPVVEIQTDLYGGAPVLSGDTDEADIEPVDGGSLFVTNNPEHVTPVEAPVSGHAVTALTCQDLWPVASHLDDIEHLQTQIYRTLFELGNELDLSSAFMAASGVHSPGFITLSAHSVLGRVMTVFSEPDESHDDIPDALRALLTGGYQPGMSPVLNDTQFMTWMKLMYLLRCLYAKQRDVDPDVNDEEEWE</sequence>
<dbReference type="Proteomes" id="UP000195540">
    <property type="component" value="Chromosome"/>
</dbReference>
<dbReference type="RefSeq" id="WP_000845359.1">
    <property type="nucleotide sequence ID" value="NZ_ABFCQN020000034.1"/>
</dbReference>
<reference evidence="2 5" key="1">
    <citation type="submission" date="2017-05" db="EMBL/GenBank/DDBJ databases">
        <title>Whole genome sequencing of Proteus mirabilis AR_0155.</title>
        <authorList>
            <person name="Conlan S."/>
            <person name="Thomas P.J."/>
            <person name="Mullikin J."/>
            <person name="Frank K.M."/>
            <person name="Segre J.A."/>
        </authorList>
    </citation>
    <scope>NUCLEOTIDE SEQUENCE [LARGE SCALE GENOMIC DNA]</scope>
    <source>
        <strain evidence="2 5">AR_0155</strain>
    </source>
</reference>
<dbReference type="InterPro" id="IPR036086">
    <property type="entry name" value="ParB/Sulfiredoxin_sf"/>
</dbReference>
<dbReference type="EMBL" id="CP021694">
    <property type="protein sequence ID" value="ARX33440.1"/>
    <property type="molecule type" value="Genomic_DNA"/>
</dbReference>
<name>A0A1Z1SRS2_PROMI</name>
<dbReference type="OMA" id="FERTCTE"/>
<dbReference type="STRING" id="584.AOUC001_14630"/>
<evidence type="ECO:0000313" key="6">
    <source>
        <dbReference type="Proteomes" id="UP000251485"/>
    </source>
</evidence>
<gene>
    <name evidence="2" type="ORF">AM402_04490</name>
    <name evidence="4" type="ORF">NCTC10975_05202</name>
    <name evidence="3" type="ORF">PW210_000477</name>
</gene>